<keyword evidence="4" id="KW-1185">Reference proteome</keyword>
<organism evidence="3 4">
    <name type="scientific">Archangium gephyra</name>
    <dbReference type="NCBI Taxonomy" id="48"/>
    <lineage>
        <taxon>Bacteria</taxon>
        <taxon>Pseudomonadati</taxon>
        <taxon>Myxococcota</taxon>
        <taxon>Myxococcia</taxon>
        <taxon>Myxococcales</taxon>
        <taxon>Cystobacterineae</taxon>
        <taxon>Archangiaceae</taxon>
        <taxon>Archangium</taxon>
    </lineage>
</organism>
<protein>
    <recommendedName>
        <fullName evidence="5">B box-type domain-containing protein</fullName>
    </recommendedName>
</protein>
<evidence type="ECO:0000256" key="2">
    <source>
        <dbReference type="SAM" id="Phobius"/>
    </source>
</evidence>
<comment type="caution">
    <text evidence="3">The sequence shown here is derived from an EMBL/GenBank/DDBJ whole genome shotgun (WGS) entry which is preliminary data.</text>
</comment>
<feature type="transmembrane region" description="Helical" evidence="2">
    <location>
        <begin position="98"/>
        <end position="121"/>
    </location>
</feature>
<dbReference type="EMBL" id="QUMU01000002">
    <property type="protein sequence ID" value="REG35713.1"/>
    <property type="molecule type" value="Genomic_DNA"/>
</dbReference>
<keyword evidence="2" id="KW-1133">Transmembrane helix</keyword>
<evidence type="ECO:0000256" key="1">
    <source>
        <dbReference type="SAM" id="MobiDB-lite"/>
    </source>
</evidence>
<reference evidence="3 4" key="1">
    <citation type="submission" date="2018-08" db="EMBL/GenBank/DDBJ databases">
        <title>Genomic Encyclopedia of Archaeal and Bacterial Type Strains, Phase II (KMG-II): from individual species to whole genera.</title>
        <authorList>
            <person name="Goeker M."/>
        </authorList>
    </citation>
    <scope>NUCLEOTIDE SEQUENCE [LARGE SCALE GENOMIC DNA]</scope>
    <source>
        <strain evidence="3 4">DSM 2261</strain>
    </source>
</reference>
<name>A0ABX9K8W1_9BACT</name>
<gene>
    <name evidence="3" type="ORF">ATI61_10281</name>
</gene>
<evidence type="ECO:0000313" key="4">
    <source>
        <dbReference type="Proteomes" id="UP000256345"/>
    </source>
</evidence>
<feature type="region of interest" description="Disordered" evidence="1">
    <location>
        <begin position="46"/>
        <end position="93"/>
    </location>
</feature>
<feature type="transmembrane region" description="Helical" evidence="2">
    <location>
        <begin position="169"/>
        <end position="193"/>
    </location>
</feature>
<dbReference type="Proteomes" id="UP000256345">
    <property type="component" value="Unassembled WGS sequence"/>
</dbReference>
<sequence>MSASDDRCAHHPRVAAVVTCMSCDQRVCRHCIDVESGADSCRPCVAARAPEERRPSRPPQTALEQRRARRFAPPEEQRPTRQPQTTEEQAPKDRSSTAVILGWFGLLVGGLSALSPVLHIMPLPFALLSPVVMLVLGNRALVMAGRDLEDIHQERLPPEVKGRVTHARVLGVLNIVGGLLSCTLMGAVVWFFARAFR</sequence>
<keyword evidence="2" id="KW-0472">Membrane</keyword>
<accession>A0ABX9K8W1</accession>
<proteinExistence type="predicted"/>
<evidence type="ECO:0008006" key="5">
    <source>
        <dbReference type="Google" id="ProtNLM"/>
    </source>
</evidence>
<keyword evidence="2" id="KW-0812">Transmembrane</keyword>
<evidence type="ECO:0000313" key="3">
    <source>
        <dbReference type="EMBL" id="REG35713.1"/>
    </source>
</evidence>
<feature type="transmembrane region" description="Helical" evidence="2">
    <location>
        <begin position="127"/>
        <end position="148"/>
    </location>
</feature>